<evidence type="ECO:0000313" key="3">
    <source>
        <dbReference type="EMBL" id="GIY58016.1"/>
    </source>
</evidence>
<proteinExistence type="predicted"/>
<reference evidence="2 4" key="1">
    <citation type="submission" date="2021-06" db="EMBL/GenBank/DDBJ databases">
        <title>Caerostris extrusa draft genome.</title>
        <authorList>
            <person name="Kono N."/>
            <person name="Arakawa K."/>
        </authorList>
    </citation>
    <scope>NUCLEOTIDE SEQUENCE [LARGE SCALE GENOMIC DNA]</scope>
</reference>
<evidence type="ECO:0000256" key="1">
    <source>
        <dbReference type="SAM" id="SignalP"/>
    </source>
</evidence>
<name>A0AAV4UJR1_CAEEX</name>
<dbReference type="Proteomes" id="UP001054945">
    <property type="component" value="Unassembled WGS sequence"/>
</dbReference>
<dbReference type="EMBL" id="BPLR01013001">
    <property type="protein sequence ID" value="GIY58016.1"/>
    <property type="molecule type" value="Genomic_DNA"/>
</dbReference>
<sequence length="113" mass="12713">MKVFFFFLFEFLLFLTVRGTFAGFENCDLDKCQDVELSERLARANFLPNEQQLRELCPKTLQQVACLVREAESCTGKTVEELASIAKIPTFAKIITGARGLIQDICDEDSAVP</sequence>
<comment type="caution">
    <text evidence="2">The sequence shown here is derived from an EMBL/GenBank/DDBJ whole genome shotgun (WGS) entry which is preliminary data.</text>
</comment>
<organism evidence="2 4">
    <name type="scientific">Caerostris extrusa</name>
    <name type="common">Bark spider</name>
    <name type="synonym">Caerostris bankana</name>
    <dbReference type="NCBI Taxonomy" id="172846"/>
    <lineage>
        <taxon>Eukaryota</taxon>
        <taxon>Metazoa</taxon>
        <taxon>Ecdysozoa</taxon>
        <taxon>Arthropoda</taxon>
        <taxon>Chelicerata</taxon>
        <taxon>Arachnida</taxon>
        <taxon>Araneae</taxon>
        <taxon>Araneomorphae</taxon>
        <taxon>Entelegynae</taxon>
        <taxon>Araneoidea</taxon>
        <taxon>Araneidae</taxon>
        <taxon>Caerostris</taxon>
    </lineage>
</organism>
<protein>
    <submittedName>
        <fullName evidence="2">Uncharacterized protein</fullName>
    </submittedName>
</protein>
<evidence type="ECO:0000313" key="4">
    <source>
        <dbReference type="Proteomes" id="UP001054945"/>
    </source>
</evidence>
<gene>
    <name evidence="2" type="ORF">CEXT_478431</name>
    <name evidence="3" type="ORF">CEXT_478432</name>
</gene>
<keyword evidence="1" id="KW-0732">Signal</keyword>
<feature type="signal peptide" evidence="1">
    <location>
        <begin position="1"/>
        <end position="22"/>
    </location>
</feature>
<accession>A0AAV4UJR1</accession>
<dbReference type="EMBL" id="BPLR01013001">
    <property type="protein sequence ID" value="GIY58014.1"/>
    <property type="molecule type" value="Genomic_DNA"/>
</dbReference>
<dbReference type="AlphaFoldDB" id="A0AAV4UJR1"/>
<keyword evidence="4" id="KW-1185">Reference proteome</keyword>
<evidence type="ECO:0000313" key="2">
    <source>
        <dbReference type="EMBL" id="GIY58014.1"/>
    </source>
</evidence>
<feature type="chain" id="PRO_5044714459" evidence="1">
    <location>
        <begin position="23"/>
        <end position="113"/>
    </location>
</feature>